<protein>
    <submittedName>
        <fullName evidence="2">Uncharacterized protein</fullName>
    </submittedName>
</protein>
<dbReference type="OrthoDB" id="1821976at2"/>
<sequence length="312" mass="35093">MYYSFDVNAAVRYGVEEAVLLEHIRFWCEKNAANPDCQKEGRCWMYASAPRLAEHFSFWSVPKIRRLLKSLVRQGALLEGRFGRFAFDRTLWYAISETAASMFQNRHLQKTNPEHSNAESERAIKDTQKDTQEDSQHTYTACGGGRAPSPLFEKSGNAAPKTGCKPNPCFTDTPATATQVIPAQTASQPANITPNGFERFWQAYPRKADKRAALLAWKALRPSETLVNTMLAALAAQCESAPWKESGGRYIPHPAKWLSHRRWEDAAPTAQAPAKSYSMPAWAQQTSRPFDPAVAVDILARHRPRRLKQLEA</sequence>
<reference evidence="2 3" key="1">
    <citation type="submission" date="2019-03" db="EMBL/GenBank/DDBJ databases">
        <title>Genomic Encyclopedia of Type Strains, Phase IV (KMG-IV): sequencing the most valuable type-strain genomes for metagenomic binning, comparative biology and taxonomic classification.</title>
        <authorList>
            <person name="Goeker M."/>
        </authorList>
    </citation>
    <scope>NUCLEOTIDE SEQUENCE [LARGE SCALE GENOMIC DNA]</scope>
    <source>
        <strain evidence="2 3">DSM 100451</strain>
    </source>
</reference>
<organism evidence="2 3">
    <name type="scientific">Allofournierella massiliensis</name>
    <dbReference type="NCBI Taxonomy" id="1650663"/>
    <lineage>
        <taxon>Bacteria</taxon>
        <taxon>Bacillati</taxon>
        <taxon>Bacillota</taxon>
        <taxon>Clostridia</taxon>
        <taxon>Eubacteriales</taxon>
        <taxon>Oscillospiraceae</taxon>
        <taxon>Allofournierella</taxon>
    </lineage>
</organism>
<dbReference type="EMBL" id="SLUM01000021">
    <property type="protein sequence ID" value="TCL54540.1"/>
    <property type="molecule type" value="Genomic_DNA"/>
</dbReference>
<feature type="compositionally biased region" description="Basic and acidic residues" evidence="1">
    <location>
        <begin position="112"/>
        <end position="136"/>
    </location>
</feature>
<dbReference type="AlphaFoldDB" id="A0A4R1QW71"/>
<dbReference type="Proteomes" id="UP000295184">
    <property type="component" value="Unassembled WGS sequence"/>
</dbReference>
<evidence type="ECO:0000313" key="3">
    <source>
        <dbReference type="Proteomes" id="UP000295184"/>
    </source>
</evidence>
<dbReference type="STRING" id="1650663.GCA_001486665_00160"/>
<evidence type="ECO:0000256" key="1">
    <source>
        <dbReference type="SAM" id="MobiDB-lite"/>
    </source>
</evidence>
<proteinExistence type="predicted"/>
<gene>
    <name evidence="2" type="ORF">EDD77_12144</name>
</gene>
<name>A0A4R1QW71_9FIRM</name>
<dbReference type="RefSeq" id="WP_058962696.1">
    <property type="nucleotide sequence ID" value="NZ_CABKVM010000011.1"/>
</dbReference>
<evidence type="ECO:0000313" key="2">
    <source>
        <dbReference type="EMBL" id="TCL54540.1"/>
    </source>
</evidence>
<accession>A0A4R1QW71</accession>
<comment type="caution">
    <text evidence="2">The sequence shown here is derived from an EMBL/GenBank/DDBJ whole genome shotgun (WGS) entry which is preliminary data.</text>
</comment>
<feature type="region of interest" description="Disordered" evidence="1">
    <location>
        <begin position="110"/>
        <end position="147"/>
    </location>
</feature>